<dbReference type="NCBIfam" id="NF007739">
    <property type="entry name" value="PRK10419.1"/>
    <property type="match status" value="2"/>
</dbReference>
<dbReference type="EMBL" id="CP000390">
    <property type="protein sequence ID" value="ABG61962.1"/>
    <property type="molecule type" value="Genomic_DNA"/>
</dbReference>
<dbReference type="InterPro" id="IPR027417">
    <property type="entry name" value="P-loop_NTPase"/>
</dbReference>
<accession>Q11KW3</accession>
<protein>
    <submittedName>
        <fullName evidence="7">ABC transporter related protein</fullName>
    </submittedName>
</protein>
<dbReference type="PANTHER" id="PTHR43776:SF7">
    <property type="entry name" value="D,D-DIPEPTIDE TRANSPORT ATP-BINDING PROTEIN DDPF-RELATED"/>
    <property type="match status" value="1"/>
</dbReference>
<dbReference type="Pfam" id="PF00005">
    <property type="entry name" value="ABC_tran"/>
    <property type="match status" value="2"/>
</dbReference>
<dbReference type="SUPFAM" id="SSF52540">
    <property type="entry name" value="P-loop containing nucleoside triphosphate hydrolases"/>
    <property type="match status" value="2"/>
</dbReference>
<dbReference type="InterPro" id="IPR013563">
    <property type="entry name" value="Oligopep_ABC_C"/>
</dbReference>
<dbReference type="PANTHER" id="PTHR43776">
    <property type="entry name" value="TRANSPORT ATP-BINDING PROTEIN"/>
    <property type="match status" value="1"/>
</dbReference>
<evidence type="ECO:0000259" key="6">
    <source>
        <dbReference type="PROSITE" id="PS50893"/>
    </source>
</evidence>
<dbReference type="GO" id="GO:0055085">
    <property type="term" value="P:transmembrane transport"/>
    <property type="evidence" value="ECO:0007669"/>
    <property type="project" value="UniProtKB-ARBA"/>
</dbReference>
<dbReference type="PROSITE" id="PS50893">
    <property type="entry name" value="ABC_TRANSPORTER_2"/>
    <property type="match status" value="2"/>
</dbReference>
<dbReference type="GO" id="GO:0005524">
    <property type="term" value="F:ATP binding"/>
    <property type="evidence" value="ECO:0007669"/>
    <property type="project" value="UniProtKB-KW"/>
</dbReference>
<dbReference type="InterPro" id="IPR003593">
    <property type="entry name" value="AAA+_ATPase"/>
</dbReference>
<dbReference type="STRING" id="266779.Meso_0560"/>
<evidence type="ECO:0000256" key="4">
    <source>
        <dbReference type="ARBA" id="ARBA00022741"/>
    </source>
</evidence>
<dbReference type="Gene3D" id="3.40.50.300">
    <property type="entry name" value="P-loop containing nucleotide triphosphate hydrolases"/>
    <property type="match status" value="2"/>
</dbReference>
<dbReference type="AlphaFoldDB" id="Q11KW3"/>
<dbReference type="FunFam" id="3.40.50.300:FF:000016">
    <property type="entry name" value="Oligopeptide ABC transporter ATP-binding component"/>
    <property type="match status" value="1"/>
</dbReference>
<evidence type="ECO:0000256" key="2">
    <source>
        <dbReference type="ARBA" id="ARBA00005417"/>
    </source>
</evidence>
<dbReference type="NCBIfam" id="NF008453">
    <property type="entry name" value="PRK11308.1"/>
    <property type="match status" value="2"/>
</dbReference>
<dbReference type="Pfam" id="PF08352">
    <property type="entry name" value="oligo_HPY"/>
    <property type="match status" value="2"/>
</dbReference>
<gene>
    <name evidence="7" type="ordered locus">Meso_0560</name>
</gene>
<feature type="domain" description="ABC transporter" evidence="6">
    <location>
        <begin position="275"/>
        <end position="522"/>
    </location>
</feature>
<evidence type="ECO:0000256" key="5">
    <source>
        <dbReference type="ARBA" id="ARBA00022840"/>
    </source>
</evidence>
<comment type="subcellular location">
    <subcellularLocation>
        <location evidence="1">Cell inner membrane</location>
        <topology evidence="1">Peripheral membrane protein</topology>
    </subcellularLocation>
</comment>
<dbReference type="eggNOG" id="COG4172">
    <property type="taxonomic scope" value="Bacteria"/>
</dbReference>
<dbReference type="InterPro" id="IPR050319">
    <property type="entry name" value="ABC_transp_ATP-bind"/>
</dbReference>
<dbReference type="KEGG" id="mes:Meso_0560"/>
<dbReference type="SMART" id="SM00382">
    <property type="entry name" value="AAA"/>
    <property type="match status" value="2"/>
</dbReference>
<comment type="similarity">
    <text evidence="2">Belongs to the ABC transporter superfamily.</text>
</comment>
<dbReference type="CDD" id="cd03257">
    <property type="entry name" value="ABC_NikE_OppD_transporters"/>
    <property type="match status" value="2"/>
</dbReference>
<evidence type="ECO:0000256" key="1">
    <source>
        <dbReference type="ARBA" id="ARBA00004417"/>
    </source>
</evidence>
<name>Q11KW3_CHESB</name>
<organism evidence="7">
    <name type="scientific">Chelativorans sp. (strain BNC1)</name>
    <dbReference type="NCBI Taxonomy" id="266779"/>
    <lineage>
        <taxon>Bacteria</taxon>
        <taxon>Pseudomonadati</taxon>
        <taxon>Pseudomonadota</taxon>
        <taxon>Alphaproteobacteria</taxon>
        <taxon>Hyphomicrobiales</taxon>
        <taxon>Phyllobacteriaceae</taxon>
        <taxon>Chelativorans</taxon>
    </lineage>
</organism>
<dbReference type="GO" id="GO:0016887">
    <property type="term" value="F:ATP hydrolysis activity"/>
    <property type="evidence" value="ECO:0007669"/>
    <property type="project" value="InterPro"/>
</dbReference>
<proteinExistence type="inferred from homology"/>
<dbReference type="GO" id="GO:0005886">
    <property type="term" value="C:plasma membrane"/>
    <property type="evidence" value="ECO:0007669"/>
    <property type="project" value="UniProtKB-SubCell"/>
</dbReference>
<sequence>MLEIEKLSIVLPSGADRALAIKDVSFSVKSGSTLCLVGESGSGKSVIGQAVAGLLPQTLHCLKQSSIRLGGRNLLSLDECAWRRIRGREIGMVFQEPMTALNPLMPVGQQIAEVYRSHGLRLRKAEVRDRVEGLLERVGIKDPARISKSYTFRMSGGQRQRAMIAMAVAMKPKVLIADEPTTALDVTTQRQVLDLLADFQAETRMALIFITHDFGIVADIADEVAVMESGNLVEFGSKEDVLARAQHRYTRKLLAAVPRLHEHKASVAERSTPVLEVRGLSKTYGVATSIFRRQDMRVLNDVNFKVCKGEVVALVGESGSGKSTIAKCLTRLTSIDTGSIRLDGADMLSLKGEALMKLRRKVQIVFQDPYGSLNPRQKIVDAVSAGPIAQGVASREARELAEHLLTIVGLGRNALDRYPHEFSGGQRQRIGIARALAAKPEVLIADEAVSALDVTVQAQILRLLADLRDRLGLTMLFITHDLRVAGQVSDRIIVLKAGNVVEEGPTQAIFTKPSNQYTYSLLQAIPGISSNESALVRNKCVC</sequence>
<keyword evidence="5" id="KW-0067">ATP-binding</keyword>
<keyword evidence="3" id="KW-0813">Transport</keyword>
<dbReference type="InterPro" id="IPR017871">
    <property type="entry name" value="ABC_transporter-like_CS"/>
</dbReference>
<reference evidence="7" key="1">
    <citation type="submission" date="2006-06" db="EMBL/GenBank/DDBJ databases">
        <title>Complete sequence of chromosome of Chelativorans sp. BNC1.</title>
        <authorList>
            <consortium name="US DOE Joint Genome Institute"/>
            <person name="Copeland A."/>
            <person name="Lucas S."/>
            <person name="Lapidus A."/>
            <person name="Barry K."/>
            <person name="Detter J.C."/>
            <person name="Glavina del Rio T."/>
            <person name="Hammon N."/>
            <person name="Israni S."/>
            <person name="Dalin E."/>
            <person name="Tice H."/>
            <person name="Pitluck S."/>
            <person name="Chertkov O."/>
            <person name="Brettin T."/>
            <person name="Bruce D."/>
            <person name="Han C."/>
            <person name="Tapia R."/>
            <person name="Gilna P."/>
            <person name="Schmutz J."/>
            <person name="Larimer F."/>
            <person name="Land M."/>
            <person name="Hauser L."/>
            <person name="Kyrpides N."/>
            <person name="Mikhailova N."/>
            <person name="Richardson P."/>
        </authorList>
    </citation>
    <scope>NUCLEOTIDE SEQUENCE</scope>
    <source>
        <strain evidence="7">BNC1</strain>
    </source>
</reference>
<dbReference type="InterPro" id="IPR003439">
    <property type="entry name" value="ABC_transporter-like_ATP-bd"/>
</dbReference>
<dbReference type="GO" id="GO:0015833">
    <property type="term" value="P:peptide transport"/>
    <property type="evidence" value="ECO:0007669"/>
    <property type="project" value="InterPro"/>
</dbReference>
<keyword evidence="4" id="KW-0547">Nucleotide-binding</keyword>
<feature type="domain" description="ABC transporter" evidence="6">
    <location>
        <begin position="2"/>
        <end position="254"/>
    </location>
</feature>
<evidence type="ECO:0000256" key="3">
    <source>
        <dbReference type="ARBA" id="ARBA00022448"/>
    </source>
</evidence>
<dbReference type="PROSITE" id="PS00211">
    <property type="entry name" value="ABC_TRANSPORTER_1"/>
    <property type="match status" value="2"/>
</dbReference>
<dbReference type="HOGENOM" id="CLU_000604_86_2_5"/>
<evidence type="ECO:0000313" key="7">
    <source>
        <dbReference type="EMBL" id="ABG61962.1"/>
    </source>
</evidence>